<dbReference type="PROSITE" id="PS51375">
    <property type="entry name" value="PPR"/>
    <property type="match status" value="5"/>
</dbReference>
<dbReference type="PANTHER" id="PTHR47926:SF515">
    <property type="entry name" value="UMP-CMP KINASE"/>
    <property type="match status" value="1"/>
</dbReference>
<dbReference type="NCBIfam" id="TIGR00756">
    <property type="entry name" value="PPR"/>
    <property type="match status" value="4"/>
</dbReference>
<sequence length="501" mass="57200">MSKIHNHAKQNPTKIPNHKQKFNKTKQILPLSTQSSNPHLINQKIHSLEAIINDIEASKENGIKINDPKIFASLLENCFKLCATHLVTRIHNIIPEKLLYINIGIVSKLLRLYSKNGNLEEAHRLFDKMLKRNESAFSWNSLISGYADNGLYEDALALYFQMTEEDVEPDGYTFPRVLKACGGVGLIHVGEEIHRHAIRFGFGNDVCVQNALVDMYSKCGDIEKAWKIFNQIDHKDLVSWNSMLRGFVRHQLIEEAIDVFRGMLYHGHEPDAVSLSTVLTGLSSSCVQPEIHGWVLRRGVERNLSIANSLIVYYSKQCELEKLRWLFNNMSQRDIVSWNSIISAHSKQIEALEYFESMLSSDVSPDKITFVSLLSACARMGMVKEGQSLFTMMRDRYRIDPVMEHYACLVNLYARVGFVEEALEIIDGMEFDAGPTVWGPLLYGCFLHGNVDIAEIACENLFELEPDNEQNFELLMKVYHNAGRLEDVKKVRLMMVERGLD</sequence>
<dbReference type="Gene3D" id="1.25.40.10">
    <property type="entry name" value="Tetratricopeptide repeat domain"/>
    <property type="match status" value="4"/>
</dbReference>
<dbReference type="GO" id="GO:0099402">
    <property type="term" value="P:plant organ development"/>
    <property type="evidence" value="ECO:0007669"/>
    <property type="project" value="UniProtKB-ARBA"/>
</dbReference>
<evidence type="ECO:0000256" key="2">
    <source>
        <dbReference type="PROSITE-ProRule" id="PRU00708"/>
    </source>
</evidence>
<keyword evidence="1" id="KW-0677">Repeat</keyword>
<evidence type="ECO:0000313" key="5">
    <source>
        <dbReference type="Proteomes" id="UP001454036"/>
    </source>
</evidence>
<evidence type="ECO:0000256" key="3">
    <source>
        <dbReference type="SAM" id="MobiDB-lite"/>
    </source>
</evidence>
<dbReference type="InterPro" id="IPR046848">
    <property type="entry name" value="E_motif"/>
</dbReference>
<dbReference type="FunFam" id="1.25.40.10:FF:000344">
    <property type="entry name" value="Pentatricopeptide repeat-containing protein"/>
    <property type="match status" value="1"/>
</dbReference>
<organism evidence="4 5">
    <name type="scientific">Lithospermum erythrorhizon</name>
    <name type="common">Purple gromwell</name>
    <name type="synonym">Lithospermum officinale var. erythrorhizon</name>
    <dbReference type="NCBI Taxonomy" id="34254"/>
    <lineage>
        <taxon>Eukaryota</taxon>
        <taxon>Viridiplantae</taxon>
        <taxon>Streptophyta</taxon>
        <taxon>Embryophyta</taxon>
        <taxon>Tracheophyta</taxon>
        <taxon>Spermatophyta</taxon>
        <taxon>Magnoliopsida</taxon>
        <taxon>eudicotyledons</taxon>
        <taxon>Gunneridae</taxon>
        <taxon>Pentapetalae</taxon>
        <taxon>asterids</taxon>
        <taxon>lamiids</taxon>
        <taxon>Boraginales</taxon>
        <taxon>Boraginaceae</taxon>
        <taxon>Boraginoideae</taxon>
        <taxon>Lithospermeae</taxon>
        <taxon>Lithospermum</taxon>
    </lineage>
</organism>
<protein>
    <recommendedName>
        <fullName evidence="6">Pentatricopeptide repeat-containing protein</fullName>
    </recommendedName>
</protein>
<dbReference type="EMBL" id="BAABME010000617">
    <property type="protein sequence ID" value="GAA0144224.1"/>
    <property type="molecule type" value="Genomic_DNA"/>
</dbReference>
<dbReference type="InterPro" id="IPR002885">
    <property type="entry name" value="PPR_rpt"/>
</dbReference>
<dbReference type="AlphaFoldDB" id="A0AAV3NXS6"/>
<dbReference type="InterPro" id="IPR046960">
    <property type="entry name" value="PPR_At4g14850-like_plant"/>
</dbReference>
<gene>
    <name evidence="4" type="ORF">LIER_04726</name>
</gene>
<dbReference type="GO" id="GO:0003723">
    <property type="term" value="F:RNA binding"/>
    <property type="evidence" value="ECO:0007669"/>
    <property type="project" value="InterPro"/>
</dbReference>
<feature type="repeat" description="PPR" evidence="2">
    <location>
        <begin position="102"/>
        <end position="132"/>
    </location>
</feature>
<dbReference type="Proteomes" id="UP001454036">
    <property type="component" value="Unassembled WGS sequence"/>
</dbReference>
<feature type="repeat" description="PPR" evidence="2">
    <location>
        <begin position="366"/>
        <end position="396"/>
    </location>
</feature>
<evidence type="ECO:0008006" key="6">
    <source>
        <dbReference type="Google" id="ProtNLM"/>
    </source>
</evidence>
<dbReference type="Pfam" id="PF13041">
    <property type="entry name" value="PPR_2"/>
    <property type="match status" value="3"/>
</dbReference>
<evidence type="ECO:0000313" key="4">
    <source>
        <dbReference type="EMBL" id="GAA0144224.1"/>
    </source>
</evidence>
<name>A0AAV3NXS6_LITER</name>
<accession>A0AAV3NXS6</accession>
<dbReference type="FunFam" id="1.25.40.10:FF:000158">
    <property type="entry name" value="pentatricopeptide repeat-containing protein At2g33680"/>
    <property type="match status" value="1"/>
</dbReference>
<dbReference type="Pfam" id="PF20431">
    <property type="entry name" value="E_motif"/>
    <property type="match status" value="1"/>
</dbReference>
<dbReference type="InterPro" id="IPR011990">
    <property type="entry name" value="TPR-like_helical_dom_sf"/>
</dbReference>
<comment type="caution">
    <text evidence="4">The sequence shown here is derived from an EMBL/GenBank/DDBJ whole genome shotgun (WGS) entry which is preliminary data.</text>
</comment>
<dbReference type="PANTHER" id="PTHR47926">
    <property type="entry name" value="PENTATRICOPEPTIDE REPEAT-CONTAINING PROTEIN"/>
    <property type="match status" value="1"/>
</dbReference>
<evidence type="ECO:0000256" key="1">
    <source>
        <dbReference type="ARBA" id="ARBA00022737"/>
    </source>
</evidence>
<feature type="region of interest" description="Disordered" evidence="3">
    <location>
        <begin position="1"/>
        <end position="21"/>
    </location>
</feature>
<proteinExistence type="predicted"/>
<keyword evidence="5" id="KW-1185">Reference proteome</keyword>
<feature type="repeat" description="PPR" evidence="2">
    <location>
        <begin position="135"/>
        <end position="169"/>
    </location>
</feature>
<reference evidence="4 5" key="1">
    <citation type="submission" date="2024-01" db="EMBL/GenBank/DDBJ databases">
        <title>The complete chloroplast genome sequence of Lithospermum erythrorhizon: insights into the phylogenetic relationship among Boraginaceae species and the maternal lineages of purple gromwells.</title>
        <authorList>
            <person name="Okada T."/>
            <person name="Watanabe K."/>
        </authorList>
    </citation>
    <scope>NUCLEOTIDE SEQUENCE [LARGE SCALE GENOMIC DNA]</scope>
</reference>
<feature type="repeat" description="PPR" evidence="2">
    <location>
        <begin position="236"/>
        <end position="270"/>
    </location>
</feature>
<dbReference type="Pfam" id="PF01535">
    <property type="entry name" value="PPR"/>
    <property type="match status" value="3"/>
</dbReference>
<dbReference type="SUPFAM" id="SSF48452">
    <property type="entry name" value="TPR-like"/>
    <property type="match status" value="1"/>
</dbReference>
<feature type="repeat" description="PPR" evidence="2">
    <location>
        <begin position="205"/>
        <end position="235"/>
    </location>
</feature>
<dbReference type="GO" id="GO:0009451">
    <property type="term" value="P:RNA modification"/>
    <property type="evidence" value="ECO:0007669"/>
    <property type="project" value="InterPro"/>
</dbReference>